<evidence type="ECO:0000256" key="3">
    <source>
        <dbReference type="ARBA" id="ARBA00023163"/>
    </source>
</evidence>
<dbReference type="Proteomes" id="UP000431826">
    <property type="component" value="Unassembled WGS sequence"/>
</dbReference>
<evidence type="ECO:0000256" key="4">
    <source>
        <dbReference type="PROSITE-ProRule" id="PRU00335"/>
    </source>
</evidence>
<evidence type="ECO:0000256" key="1">
    <source>
        <dbReference type="ARBA" id="ARBA00023015"/>
    </source>
</evidence>
<reference evidence="6 7" key="1">
    <citation type="submission" date="2019-12" db="EMBL/GenBank/DDBJ databases">
        <title>Whole genome shotgun sequence of Streptomyces tubercidicus NBRC 13090.</title>
        <authorList>
            <person name="Ichikawa N."/>
            <person name="Kimura A."/>
            <person name="Kitahashi Y."/>
            <person name="Komaki H."/>
            <person name="Tamura T."/>
        </authorList>
    </citation>
    <scope>NUCLEOTIDE SEQUENCE [LARGE SCALE GENOMIC DNA]</scope>
    <source>
        <strain evidence="6 7">NBRC 13090</strain>
    </source>
</reference>
<dbReference type="Pfam" id="PF00440">
    <property type="entry name" value="TetR_N"/>
    <property type="match status" value="1"/>
</dbReference>
<dbReference type="Gene3D" id="1.10.357.10">
    <property type="entry name" value="Tetracycline Repressor, domain 2"/>
    <property type="match status" value="1"/>
</dbReference>
<dbReference type="RefSeq" id="WP_159748991.1">
    <property type="nucleotide sequence ID" value="NZ_BLIR01000003.1"/>
</dbReference>
<proteinExistence type="predicted"/>
<dbReference type="InterPro" id="IPR050109">
    <property type="entry name" value="HTH-type_TetR-like_transc_reg"/>
</dbReference>
<dbReference type="InterPro" id="IPR036271">
    <property type="entry name" value="Tet_transcr_reg_TetR-rel_C_sf"/>
</dbReference>
<dbReference type="GO" id="GO:0000976">
    <property type="term" value="F:transcription cis-regulatory region binding"/>
    <property type="evidence" value="ECO:0007669"/>
    <property type="project" value="TreeGrafter"/>
</dbReference>
<dbReference type="PANTHER" id="PTHR30055">
    <property type="entry name" value="HTH-TYPE TRANSCRIPTIONAL REGULATOR RUTR"/>
    <property type="match status" value="1"/>
</dbReference>
<keyword evidence="1" id="KW-0805">Transcription regulation</keyword>
<organism evidence="6 7">
    <name type="scientific">Streptomyces tubercidicus</name>
    <dbReference type="NCBI Taxonomy" id="47759"/>
    <lineage>
        <taxon>Bacteria</taxon>
        <taxon>Bacillati</taxon>
        <taxon>Actinomycetota</taxon>
        <taxon>Actinomycetes</taxon>
        <taxon>Kitasatosporales</taxon>
        <taxon>Streptomycetaceae</taxon>
        <taxon>Streptomyces</taxon>
    </lineage>
</organism>
<keyword evidence="2 4" id="KW-0238">DNA-binding</keyword>
<evidence type="ECO:0000313" key="7">
    <source>
        <dbReference type="Proteomes" id="UP000431826"/>
    </source>
</evidence>
<dbReference type="EMBL" id="BLIR01000003">
    <property type="protein sequence ID" value="GFE41921.1"/>
    <property type="molecule type" value="Genomic_DNA"/>
</dbReference>
<accession>A0A640V4M1</accession>
<evidence type="ECO:0000259" key="5">
    <source>
        <dbReference type="PROSITE" id="PS50977"/>
    </source>
</evidence>
<evidence type="ECO:0000313" key="6">
    <source>
        <dbReference type="EMBL" id="GFE41921.1"/>
    </source>
</evidence>
<dbReference type="SUPFAM" id="SSF46689">
    <property type="entry name" value="Homeodomain-like"/>
    <property type="match status" value="1"/>
</dbReference>
<sequence length="211" mass="22767">MTTRREQTSHESSELILRAAAELFAAKGYRQTTFADVAERSGISRGSIPWHFGSKEGLLLAVLERSVDLIRAGLVEEPGERVEPEEAAAGFDRLLGGADALFAQPTTKLFVTLLVEALEPGSPIHGRYVEIHNTLRDHCRRWLERLPLPPGLSAETLSVTLIGAGIGIHQQWLLAPERVDPKQALAALRTLVAGAVLSADGEPPTGGELGR</sequence>
<feature type="domain" description="HTH tetR-type" evidence="5">
    <location>
        <begin position="10"/>
        <end position="70"/>
    </location>
</feature>
<dbReference type="AlphaFoldDB" id="A0A640V4M1"/>
<keyword evidence="3" id="KW-0804">Transcription</keyword>
<dbReference type="PROSITE" id="PS50977">
    <property type="entry name" value="HTH_TETR_2"/>
    <property type="match status" value="1"/>
</dbReference>
<gene>
    <name evidence="6" type="ORF">Stube_65940</name>
</gene>
<dbReference type="PANTHER" id="PTHR30055:SF234">
    <property type="entry name" value="HTH-TYPE TRANSCRIPTIONAL REGULATOR BETI"/>
    <property type="match status" value="1"/>
</dbReference>
<dbReference type="InterPro" id="IPR009057">
    <property type="entry name" value="Homeodomain-like_sf"/>
</dbReference>
<dbReference type="SUPFAM" id="SSF48498">
    <property type="entry name" value="Tetracyclin repressor-like, C-terminal domain"/>
    <property type="match status" value="1"/>
</dbReference>
<name>A0A640V4M1_9ACTN</name>
<protein>
    <submittedName>
        <fullName evidence="6">TetR family transcriptional regulator</fullName>
    </submittedName>
</protein>
<dbReference type="InterPro" id="IPR001647">
    <property type="entry name" value="HTH_TetR"/>
</dbReference>
<keyword evidence="7" id="KW-1185">Reference proteome</keyword>
<comment type="caution">
    <text evidence="6">The sequence shown here is derived from an EMBL/GenBank/DDBJ whole genome shotgun (WGS) entry which is preliminary data.</text>
</comment>
<dbReference type="OrthoDB" id="9806334at2"/>
<dbReference type="GO" id="GO:0003700">
    <property type="term" value="F:DNA-binding transcription factor activity"/>
    <property type="evidence" value="ECO:0007669"/>
    <property type="project" value="TreeGrafter"/>
</dbReference>
<feature type="DNA-binding region" description="H-T-H motif" evidence="4">
    <location>
        <begin position="33"/>
        <end position="52"/>
    </location>
</feature>
<dbReference type="GeneID" id="96287650"/>
<evidence type="ECO:0000256" key="2">
    <source>
        <dbReference type="ARBA" id="ARBA00023125"/>
    </source>
</evidence>
<dbReference type="PRINTS" id="PR00455">
    <property type="entry name" value="HTHTETR"/>
</dbReference>